<name>A0A323US48_9RHOO</name>
<gene>
    <name evidence="5" type="ORF">DNK49_21435</name>
</gene>
<dbReference type="RefSeq" id="WP_110529734.1">
    <property type="nucleotide sequence ID" value="NZ_QKOE01000029.1"/>
</dbReference>
<reference evidence="5 6" key="1">
    <citation type="submission" date="2018-06" db="EMBL/GenBank/DDBJ databases">
        <title>Azoarcus communis strain SWub3 genome.</title>
        <authorList>
            <person name="Zorraquino Salvo V."/>
            <person name="Toubiana D."/>
            <person name="Blumwald E."/>
        </authorList>
    </citation>
    <scope>NUCLEOTIDE SEQUENCE [LARGE SCALE GENOMIC DNA]</scope>
    <source>
        <strain evidence="5 6">SWub3</strain>
    </source>
</reference>
<sequence>MTATDLHALQPNKREFLTFTLADEEYALDILTVQEIRCYEPVTRIVGAPPFIKGVVNLRGAIVPIVDMRIKLALEKVDYTDFTVVIILSIAGRLVGIVVDSVSDVLALTPEQIRPAPELGSAIDIRYITGLATIDQRMVIMLDIARLMTSKEMQLLDGVSE</sequence>
<dbReference type="Gene3D" id="2.40.50.180">
    <property type="entry name" value="CheA-289, Domain 4"/>
    <property type="match status" value="1"/>
</dbReference>
<dbReference type="CDD" id="cd00732">
    <property type="entry name" value="CheW"/>
    <property type="match status" value="1"/>
</dbReference>
<evidence type="ECO:0000313" key="6">
    <source>
        <dbReference type="Proteomes" id="UP000248259"/>
    </source>
</evidence>
<dbReference type="PANTHER" id="PTHR22617:SF45">
    <property type="entry name" value="CHEMOTAXIS PROTEIN CHEW"/>
    <property type="match status" value="1"/>
</dbReference>
<dbReference type="InterPro" id="IPR036061">
    <property type="entry name" value="CheW-like_dom_sf"/>
</dbReference>
<comment type="subcellular location">
    <subcellularLocation>
        <location evidence="1">Cytoplasm</location>
    </subcellularLocation>
</comment>
<dbReference type="GO" id="GO:0005829">
    <property type="term" value="C:cytosol"/>
    <property type="evidence" value="ECO:0007669"/>
    <property type="project" value="TreeGrafter"/>
</dbReference>
<dbReference type="GO" id="GO:0006935">
    <property type="term" value="P:chemotaxis"/>
    <property type="evidence" value="ECO:0007669"/>
    <property type="project" value="InterPro"/>
</dbReference>
<dbReference type="GO" id="GO:0007165">
    <property type="term" value="P:signal transduction"/>
    <property type="evidence" value="ECO:0007669"/>
    <property type="project" value="InterPro"/>
</dbReference>
<comment type="caution">
    <text evidence="5">The sequence shown here is derived from an EMBL/GenBank/DDBJ whole genome shotgun (WGS) entry which is preliminary data.</text>
</comment>
<evidence type="ECO:0000313" key="5">
    <source>
        <dbReference type="EMBL" id="PZA14500.1"/>
    </source>
</evidence>
<dbReference type="PANTHER" id="PTHR22617">
    <property type="entry name" value="CHEMOTAXIS SENSOR HISTIDINE KINASE-RELATED"/>
    <property type="match status" value="1"/>
</dbReference>
<dbReference type="SMART" id="SM00260">
    <property type="entry name" value="CheW"/>
    <property type="match status" value="1"/>
</dbReference>
<dbReference type="EMBL" id="QKOE01000029">
    <property type="protein sequence ID" value="PZA14500.1"/>
    <property type="molecule type" value="Genomic_DNA"/>
</dbReference>
<dbReference type="Gene3D" id="2.30.30.40">
    <property type="entry name" value="SH3 Domains"/>
    <property type="match status" value="1"/>
</dbReference>
<dbReference type="InterPro" id="IPR002545">
    <property type="entry name" value="CheW-lke_dom"/>
</dbReference>
<organism evidence="5 6">
    <name type="scientific">Parazoarcus communis SWub3 = DSM 12120</name>
    <dbReference type="NCBI Taxonomy" id="1121029"/>
    <lineage>
        <taxon>Bacteria</taxon>
        <taxon>Pseudomonadati</taxon>
        <taxon>Pseudomonadota</taxon>
        <taxon>Betaproteobacteria</taxon>
        <taxon>Rhodocyclales</taxon>
        <taxon>Zoogloeaceae</taxon>
        <taxon>Parazoarcus</taxon>
    </lineage>
</organism>
<feature type="domain" description="CheW-like" evidence="4">
    <location>
        <begin position="13"/>
        <end position="153"/>
    </location>
</feature>
<proteinExistence type="predicted"/>
<dbReference type="InterPro" id="IPR039315">
    <property type="entry name" value="CheW"/>
</dbReference>
<dbReference type="OrthoDB" id="9790406at2"/>
<accession>A0A323US48</accession>
<evidence type="ECO:0000259" key="4">
    <source>
        <dbReference type="PROSITE" id="PS50851"/>
    </source>
</evidence>
<dbReference type="Proteomes" id="UP000248259">
    <property type="component" value="Unassembled WGS sequence"/>
</dbReference>
<evidence type="ECO:0000256" key="2">
    <source>
        <dbReference type="ARBA" id="ARBA00021483"/>
    </source>
</evidence>
<dbReference type="PROSITE" id="PS50851">
    <property type="entry name" value="CHEW"/>
    <property type="match status" value="1"/>
</dbReference>
<keyword evidence="6" id="KW-1185">Reference proteome</keyword>
<dbReference type="SUPFAM" id="SSF50341">
    <property type="entry name" value="CheW-like"/>
    <property type="match status" value="1"/>
</dbReference>
<evidence type="ECO:0000256" key="1">
    <source>
        <dbReference type="ARBA" id="ARBA00004496"/>
    </source>
</evidence>
<protein>
    <recommendedName>
        <fullName evidence="2">Chemotaxis protein CheW</fullName>
    </recommendedName>
</protein>
<dbReference type="Pfam" id="PF01584">
    <property type="entry name" value="CheW"/>
    <property type="match status" value="1"/>
</dbReference>
<keyword evidence="3" id="KW-0963">Cytoplasm</keyword>
<dbReference type="AlphaFoldDB" id="A0A323US48"/>
<evidence type="ECO:0000256" key="3">
    <source>
        <dbReference type="ARBA" id="ARBA00022490"/>
    </source>
</evidence>